<reference evidence="2 3" key="1">
    <citation type="submission" date="2015-06" db="EMBL/GenBank/DDBJ databases">
        <title>Survival trade-offs in plant roots during colonization by closely related pathogenic and mutualistic fungi.</title>
        <authorList>
            <person name="Hacquard S."/>
            <person name="Kracher B."/>
            <person name="Hiruma K."/>
            <person name="Weinman A."/>
            <person name="Muench P."/>
            <person name="Garrido Oter R."/>
            <person name="Ver Loren van Themaat E."/>
            <person name="Dallerey J.-F."/>
            <person name="Damm U."/>
            <person name="Henrissat B."/>
            <person name="Lespinet O."/>
            <person name="Thon M."/>
            <person name="Kemen E."/>
            <person name="McHardy A.C."/>
            <person name="Schulze-Lefert P."/>
            <person name="O'Connell R.J."/>
        </authorList>
    </citation>
    <scope>NUCLEOTIDE SEQUENCE [LARGE SCALE GENOMIC DNA]</scope>
    <source>
        <strain evidence="2 3">MAFF 238704</strain>
    </source>
</reference>
<accession>A0A166NTW0</accession>
<gene>
    <name evidence="2" type="ORF">CI238_06220</name>
</gene>
<dbReference type="AlphaFoldDB" id="A0A166NTW0"/>
<evidence type="ECO:0000313" key="3">
    <source>
        <dbReference type="Proteomes" id="UP000076584"/>
    </source>
</evidence>
<evidence type="ECO:0000256" key="1">
    <source>
        <dbReference type="SAM" id="MobiDB-lite"/>
    </source>
</evidence>
<keyword evidence="3" id="KW-1185">Reference proteome</keyword>
<dbReference type="Proteomes" id="UP000076584">
    <property type="component" value="Unassembled WGS sequence"/>
</dbReference>
<dbReference type="EMBL" id="LFIW01002591">
    <property type="protein sequence ID" value="KZL66051.1"/>
    <property type="molecule type" value="Genomic_DNA"/>
</dbReference>
<proteinExistence type="predicted"/>
<protein>
    <submittedName>
        <fullName evidence="2">Uncharacterized protein</fullName>
    </submittedName>
</protein>
<feature type="region of interest" description="Disordered" evidence="1">
    <location>
        <begin position="1"/>
        <end position="31"/>
    </location>
</feature>
<evidence type="ECO:0000313" key="2">
    <source>
        <dbReference type="EMBL" id="KZL66051.1"/>
    </source>
</evidence>
<name>A0A166NTW0_COLIC</name>
<sequence length="82" mass="9241">MSPNRVSPAPTCPISSSHQDSQTDRKVKTGRHRSMFVIATNGQKHKLRCIRSSGLSSNGFGGELLEAYRKLKRLWRFWGPKA</sequence>
<comment type="caution">
    <text evidence="2">The sequence shown here is derived from an EMBL/GenBank/DDBJ whole genome shotgun (WGS) entry which is preliminary data.</text>
</comment>
<organism evidence="2 3">
    <name type="scientific">Colletotrichum incanum</name>
    <name type="common">Soybean anthracnose fungus</name>
    <dbReference type="NCBI Taxonomy" id="1573173"/>
    <lineage>
        <taxon>Eukaryota</taxon>
        <taxon>Fungi</taxon>
        <taxon>Dikarya</taxon>
        <taxon>Ascomycota</taxon>
        <taxon>Pezizomycotina</taxon>
        <taxon>Sordariomycetes</taxon>
        <taxon>Hypocreomycetidae</taxon>
        <taxon>Glomerellales</taxon>
        <taxon>Glomerellaceae</taxon>
        <taxon>Colletotrichum</taxon>
        <taxon>Colletotrichum spaethianum species complex</taxon>
    </lineage>
</organism>